<reference evidence="11 12" key="1">
    <citation type="submission" date="2020-09" db="EMBL/GenBank/DDBJ databases">
        <title>De no assembly of potato wild relative species, Solanum commersonii.</title>
        <authorList>
            <person name="Cho K."/>
        </authorList>
    </citation>
    <scope>NUCLEOTIDE SEQUENCE [LARGE SCALE GENOMIC DNA]</scope>
    <source>
        <strain evidence="11">LZ3.2</strain>
        <tissue evidence="11">Leaf</tissue>
    </source>
</reference>
<dbReference type="PROSITE" id="PS01032">
    <property type="entry name" value="PPM_1"/>
    <property type="match status" value="1"/>
</dbReference>
<dbReference type="GO" id="GO:0004722">
    <property type="term" value="F:protein serine/threonine phosphatase activity"/>
    <property type="evidence" value="ECO:0007669"/>
    <property type="project" value="UniProtKB-EC"/>
</dbReference>
<keyword evidence="7 9" id="KW-0904">Protein phosphatase</keyword>
<evidence type="ECO:0000256" key="9">
    <source>
        <dbReference type="RuleBase" id="RU003465"/>
    </source>
</evidence>
<comment type="cofactor">
    <cofactor evidence="1">
        <name>Mn(2+)</name>
        <dbReference type="ChEBI" id="CHEBI:29035"/>
    </cofactor>
</comment>
<comment type="similarity">
    <text evidence="9">Belongs to the PP2C family.</text>
</comment>
<evidence type="ECO:0000313" key="12">
    <source>
        <dbReference type="Proteomes" id="UP000824120"/>
    </source>
</evidence>
<dbReference type="SUPFAM" id="SSF81606">
    <property type="entry name" value="PP2C-like"/>
    <property type="match status" value="1"/>
</dbReference>
<evidence type="ECO:0000256" key="8">
    <source>
        <dbReference type="ARBA" id="ARBA00023211"/>
    </source>
</evidence>
<feature type="domain" description="PPM-type phosphatase" evidence="10">
    <location>
        <begin position="107"/>
        <end position="386"/>
    </location>
</feature>
<dbReference type="Gene3D" id="3.60.40.10">
    <property type="entry name" value="PPM-type phosphatase domain"/>
    <property type="match status" value="1"/>
</dbReference>
<evidence type="ECO:0000313" key="11">
    <source>
        <dbReference type="EMBL" id="KAG5617201.1"/>
    </source>
</evidence>
<dbReference type="CDD" id="cd00143">
    <property type="entry name" value="PP2Cc"/>
    <property type="match status" value="1"/>
</dbReference>
<comment type="caution">
    <text evidence="11">The sequence shown here is derived from an EMBL/GenBank/DDBJ whole genome shotgun (WGS) entry which is preliminary data.</text>
</comment>
<dbReference type="PANTHER" id="PTHR47992">
    <property type="entry name" value="PROTEIN PHOSPHATASE"/>
    <property type="match status" value="1"/>
</dbReference>
<dbReference type="EMBL" id="JACXVP010000003">
    <property type="protein sequence ID" value="KAG5617201.1"/>
    <property type="molecule type" value="Genomic_DNA"/>
</dbReference>
<organism evidence="11 12">
    <name type="scientific">Solanum commersonii</name>
    <name type="common">Commerson's wild potato</name>
    <name type="synonym">Commerson's nightshade</name>
    <dbReference type="NCBI Taxonomy" id="4109"/>
    <lineage>
        <taxon>Eukaryota</taxon>
        <taxon>Viridiplantae</taxon>
        <taxon>Streptophyta</taxon>
        <taxon>Embryophyta</taxon>
        <taxon>Tracheophyta</taxon>
        <taxon>Spermatophyta</taxon>
        <taxon>Magnoliopsida</taxon>
        <taxon>eudicotyledons</taxon>
        <taxon>Gunneridae</taxon>
        <taxon>Pentapetalae</taxon>
        <taxon>asterids</taxon>
        <taxon>lamiids</taxon>
        <taxon>Solanales</taxon>
        <taxon>Solanaceae</taxon>
        <taxon>Solanoideae</taxon>
        <taxon>Solaneae</taxon>
        <taxon>Solanum</taxon>
    </lineage>
</organism>
<dbReference type="OrthoDB" id="10264738at2759"/>
<keyword evidence="5 9" id="KW-0378">Hydrolase</keyword>
<dbReference type="InterPro" id="IPR015655">
    <property type="entry name" value="PP2C"/>
</dbReference>
<protein>
    <recommendedName>
        <fullName evidence="3">protein-serine/threonine phosphatase</fullName>
        <ecNumber evidence="3">3.1.3.16</ecNumber>
    </recommendedName>
</protein>
<evidence type="ECO:0000256" key="5">
    <source>
        <dbReference type="ARBA" id="ARBA00022801"/>
    </source>
</evidence>
<keyword evidence="8" id="KW-0464">Manganese</keyword>
<dbReference type="PROSITE" id="PS51746">
    <property type="entry name" value="PPM_2"/>
    <property type="match status" value="1"/>
</dbReference>
<evidence type="ECO:0000259" key="10">
    <source>
        <dbReference type="PROSITE" id="PS51746"/>
    </source>
</evidence>
<dbReference type="InterPro" id="IPR036457">
    <property type="entry name" value="PPM-type-like_dom_sf"/>
</dbReference>
<dbReference type="InterPro" id="IPR001932">
    <property type="entry name" value="PPM-type_phosphatase-like_dom"/>
</dbReference>
<keyword evidence="12" id="KW-1185">Reference proteome</keyword>
<dbReference type="Proteomes" id="UP000824120">
    <property type="component" value="Chromosome 3"/>
</dbReference>
<dbReference type="FunFam" id="3.60.40.10:FF:000291">
    <property type="entry name" value="Protein phosphatase 2C 50"/>
    <property type="match status" value="1"/>
</dbReference>
<evidence type="ECO:0000256" key="6">
    <source>
        <dbReference type="ARBA" id="ARBA00022842"/>
    </source>
</evidence>
<dbReference type="GO" id="GO:0046872">
    <property type="term" value="F:metal ion binding"/>
    <property type="evidence" value="ECO:0007669"/>
    <property type="project" value="UniProtKB-KW"/>
</dbReference>
<comment type="cofactor">
    <cofactor evidence="2">
        <name>Mg(2+)</name>
        <dbReference type="ChEBI" id="CHEBI:18420"/>
    </cofactor>
</comment>
<dbReference type="InterPro" id="IPR000222">
    <property type="entry name" value="PP2C_BS"/>
</dbReference>
<gene>
    <name evidence="11" type="ORF">H5410_017025</name>
</gene>
<keyword evidence="4" id="KW-0479">Metal-binding</keyword>
<evidence type="ECO:0000256" key="3">
    <source>
        <dbReference type="ARBA" id="ARBA00013081"/>
    </source>
</evidence>
<evidence type="ECO:0000256" key="7">
    <source>
        <dbReference type="ARBA" id="ARBA00022912"/>
    </source>
</evidence>
<sequence length="446" mass="49374">MIDSVKGLPPVAEKGCRLTALVDSGGLAEVDLSEKEPNFTRRRRLNERRLKSSPELPENFNVFAADYRHYKKKKPENSTVTNTDDQVQLATSSEVKKVRESLVTCCSHGSISLIGRRREMEDAVAIYPSFFSEGSSRKYDYFGVYDGHGGSRQVSEGEDNDGKSINWENVMMESFRKMDEKVNKEGAEMATIGSTAVVAVVGEEEFVVANCGDSRAVLSRAGVAVPLSIDHKPDRPDELDRIENSGGKVINWNGQRVLGVLATSRSIGTSKTHLTALAGDMYLKPYVIPDPEVLVSQRSDEDEFLLLASDGLWDVIPNDVACDVTRRCLNGQTFRRCDQQTKSHKRDDQSSEGVKESLAARAASFLAELAIGRGSRDNISVIVVNLNRSVSNVKGSFLLIVCSNTILAFLACSRNSPLFFVKLMVYLDYYWEKKSPQVSCCNRSLL</sequence>
<name>A0A9J5ZY51_SOLCO</name>
<evidence type="ECO:0000256" key="4">
    <source>
        <dbReference type="ARBA" id="ARBA00022723"/>
    </source>
</evidence>
<dbReference type="EC" id="3.1.3.16" evidence="3"/>
<keyword evidence="6" id="KW-0460">Magnesium</keyword>
<dbReference type="Pfam" id="PF00481">
    <property type="entry name" value="PP2C"/>
    <property type="match status" value="1"/>
</dbReference>
<evidence type="ECO:0000256" key="1">
    <source>
        <dbReference type="ARBA" id="ARBA00001936"/>
    </source>
</evidence>
<dbReference type="SMART" id="SM00332">
    <property type="entry name" value="PP2Cc"/>
    <property type="match status" value="1"/>
</dbReference>
<evidence type="ECO:0000256" key="2">
    <source>
        <dbReference type="ARBA" id="ARBA00001946"/>
    </source>
</evidence>
<dbReference type="AlphaFoldDB" id="A0A9J5ZY51"/>
<accession>A0A9J5ZY51</accession>
<proteinExistence type="inferred from homology"/>